<keyword evidence="1" id="KW-0472">Membrane</keyword>
<dbReference type="OrthoDB" id="9793210at2"/>
<feature type="transmembrane region" description="Helical" evidence="1">
    <location>
        <begin position="256"/>
        <end position="279"/>
    </location>
</feature>
<evidence type="ECO:0000259" key="3">
    <source>
        <dbReference type="PROSITE" id="PS50887"/>
    </source>
</evidence>
<dbReference type="SMART" id="SM00267">
    <property type="entry name" value="GGDEF"/>
    <property type="match status" value="1"/>
</dbReference>
<protein>
    <submittedName>
        <fullName evidence="4">Putative signalling protein, GGDEF family</fullName>
    </submittedName>
</protein>
<dbReference type="KEGG" id="gdi:GDI2590"/>
<proteinExistence type="predicted"/>
<dbReference type="GO" id="GO:0016020">
    <property type="term" value="C:membrane"/>
    <property type="evidence" value="ECO:0007669"/>
    <property type="project" value="InterPro"/>
</dbReference>
<dbReference type="InterPro" id="IPR000160">
    <property type="entry name" value="GGDEF_dom"/>
</dbReference>
<sequence>MTLNRRAFAVLLPIVLLGHILAGGAAFLGYRTALVLLHKARVQQELFQLKTSYSDYVSLEAQLLYVIRNSSAFMSFINESDQAYRTRVLAIGIQDSLQSLVPNDGTKVSCSVFQSDGREIFYFDNGLDPFQTLGEHQAAFAHAVLTDNALSRTGLVTEKDGTTYLLDAAEVQARGNRPVSSGMLPEQSVLLQIAVKPSRFETIRHTLAVEYGAPVELSATPPVPGRGLSASVRLAPALYARVTPAGSYMRAKLTRVAMVIGMFVVVLSVMSVGVLMLLVRRYIIAPIEELDRQVTAIMEKRRIDIDVPERGEIGRLAANVRMLHGQLARALRKTRRLYETDSVTGIGNRIYFNEMLERFFLDSAETGRPLTMLFIDLDNFKQVNDEHGHRTGDALLVAVAKALVASAAETAEACNEPPGIAARLSGDEFAFLIQAEPRSAAVQMLIQSFLVKFRCGFAVESDSYPVTASVGVAAVPGDADTPTHLMSCADHAMYYAKAAGRNTFAFYSDLPPSARTPGVRVP</sequence>
<name>A9HP19_GLUDA</name>
<dbReference type="SUPFAM" id="SSF55073">
    <property type="entry name" value="Nucleotide cyclase"/>
    <property type="match status" value="1"/>
</dbReference>
<dbReference type="AlphaFoldDB" id="A9HP19"/>
<evidence type="ECO:0000256" key="1">
    <source>
        <dbReference type="SAM" id="Phobius"/>
    </source>
</evidence>
<keyword evidence="5" id="KW-1185">Reference proteome</keyword>
<evidence type="ECO:0000313" key="4">
    <source>
        <dbReference type="EMBL" id="CAP56533.1"/>
    </source>
</evidence>
<organism evidence="4 5">
    <name type="scientific">Gluconacetobacter diazotrophicus (strain ATCC 49037 / DSM 5601 / CCUG 37298 / CIP 103539 / LMG 7603 / PAl5)</name>
    <dbReference type="NCBI Taxonomy" id="272568"/>
    <lineage>
        <taxon>Bacteria</taxon>
        <taxon>Pseudomonadati</taxon>
        <taxon>Pseudomonadota</taxon>
        <taxon>Alphaproteobacteria</taxon>
        <taxon>Acetobacterales</taxon>
        <taxon>Acetobacteraceae</taxon>
        <taxon>Gluconacetobacter</taxon>
    </lineage>
</organism>
<keyword evidence="1" id="KW-1133">Transmembrane helix</keyword>
<dbReference type="Gene3D" id="3.30.70.270">
    <property type="match status" value="1"/>
</dbReference>
<dbReference type="InterPro" id="IPR029787">
    <property type="entry name" value="Nucleotide_cyclase"/>
</dbReference>
<feature type="domain" description="HAMP" evidence="2">
    <location>
        <begin position="281"/>
        <end position="332"/>
    </location>
</feature>
<dbReference type="Gene3D" id="6.10.340.10">
    <property type="match status" value="1"/>
</dbReference>
<dbReference type="RefSeq" id="WP_012226607.1">
    <property type="nucleotide sequence ID" value="NC_010125.1"/>
</dbReference>
<dbReference type="EMBL" id="AM889285">
    <property type="protein sequence ID" value="CAP56533.1"/>
    <property type="molecule type" value="Genomic_DNA"/>
</dbReference>
<dbReference type="InterPro" id="IPR052163">
    <property type="entry name" value="DGC-Regulatory_Protein"/>
</dbReference>
<dbReference type="CDD" id="cd01949">
    <property type="entry name" value="GGDEF"/>
    <property type="match status" value="1"/>
</dbReference>
<dbReference type="InterPro" id="IPR043128">
    <property type="entry name" value="Rev_trsase/Diguanyl_cyclase"/>
</dbReference>
<dbReference type="NCBIfam" id="TIGR00254">
    <property type="entry name" value="GGDEF"/>
    <property type="match status" value="1"/>
</dbReference>
<dbReference type="GO" id="GO:0007165">
    <property type="term" value="P:signal transduction"/>
    <property type="evidence" value="ECO:0007669"/>
    <property type="project" value="InterPro"/>
</dbReference>
<keyword evidence="1" id="KW-0812">Transmembrane</keyword>
<accession>A9HP19</accession>
<gene>
    <name evidence="4" type="ordered locus">GDI2590</name>
</gene>
<feature type="domain" description="GGDEF" evidence="3">
    <location>
        <begin position="368"/>
        <end position="509"/>
    </location>
</feature>
<dbReference type="Pfam" id="PF00990">
    <property type="entry name" value="GGDEF"/>
    <property type="match status" value="1"/>
</dbReference>
<dbReference type="PROSITE" id="PS50887">
    <property type="entry name" value="GGDEF"/>
    <property type="match status" value="1"/>
</dbReference>
<reference evidence="4 5" key="1">
    <citation type="journal article" date="2009" name="BMC Genomics">
        <title>Complete genome sequence of the sugarcane nitrogen-fixing endophyte Gluconacetobacter diazotrophicus Pal5.</title>
        <authorList>
            <person name="Bertalan M."/>
            <person name="Albano R."/>
            <person name="Padua V."/>
            <person name="Rouws L."/>
            <person name="Rojas C."/>
            <person name="Hemerly A."/>
            <person name="Teixeira K."/>
            <person name="Schwab S."/>
            <person name="Araujo J."/>
            <person name="Oliveira A."/>
            <person name="Franca L."/>
            <person name="Magalhaes V."/>
            <person name="Alqueres S."/>
            <person name="Cardoso A."/>
            <person name="Almeida W."/>
            <person name="Loureiro M.M."/>
            <person name="Nogueira E."/>
            <person name="Cidade D."/>
            <person name="Oliveira D."/>
            <person name="Simao T."/>
            <person name="Macedo J."/>
            <person name="Valadao A."/>
            <person name="Dreschsel M."/>
            <person name="Freitas F."/>
            <person name="Vidal M."/>
            <person name="Guedes H."/>
            <person name="Rodrigues E."/>
            <person name="Meneses C."/>
            <person name="Brioso P."/>
            <person name="Pozzer L."/>
            <person name="Figueiredo D."/>
            <person name="Montano H."/>
            <person name="Junior J."/>
            <person name="Filho G."/>
            <person name="Flores V."/>
            <person name="Ferreira B."/>
            <person name="Branco A."/>
            <person name="Gonzalez P."/>
            <person name="Guillobel H."/>
            <person name="Lemos M."/>
            <person name="Seibel L."/>
            <person name="Macedo J."/>
            <person name="Alves-Ferreira M."/>
            <person name="Sachetto-Martins G."/>
            <person name="Coelho A."/>
            <person name="Santos E."/>
            <person name="Amaral G."/>
            <person name="Neves A."/>
            <person name="Pacheco A.B."/>
            <person name="Carvalho D."/>
            <person name="Lery L."/>
            <person name="Bisch P."/>
            <person name="Rossle S.C."/>
            <person name="Urmenyi T."/>
            <person name="Kruger W.V."/>
            <person name="Martins O."/>
            <person name="Baldani J.I."/>
            <person name="Ferreira P.C."/>
        </authorList>
    </citation>
    <scope>NUCLEOTIDE SEQUENCE [LARGE SCALE GENOMIC DNA]</scope>
    <source>
        <strain evidence="5">ATCC 49037 / DSM 5601 / CCUG 37298 / CIP 103539 / LMG 7603 / PAl5</strain>
    </source>
</reference>
<dbReference type="Proteomes" id="UP000001176">
    <property type="component" value="Chromosome"/>
</dbReference>
<dbReference type="PANTHER" id="PTHR46663:SF4">
    <property type="entry name" value="DIGUANYLATE CYCLASE DGCT-RELATED"/>
    <property type="match status" value="1"/>
</dbReference>
<dbReference type="PROSITE" id="PS50885">
    <property type="entry name" value="HAMP"/>
    <property type="match status" value="1"/>
</dbReference>
<evidence type="ECO:0000259" key="2">
    <source>
        <dbReference type="PROSITE" id="PS50885"/>
    </source>
</evidence>
<evidence type="ECO:0000313" key="5">
    <source>
        <dbReference type="Proteomes" id="UP000001176"/>
    </source>
</evidence>
<dbReference type="InterPro" id="IPR003660">
    <property type="entry name" value="HAMP_dom"/>
</dbReference>
<dbReference type="PANTHER" id="PTHR46663">
    <property type="entry name" value="DIGUANYLATE CYCLASE DGCT-RELATED"/>
    <property type="match status" value="1"/>
</dbReference>